<evidence type="ECO:0000313" key="3">
    <source>
        <dbReference type="EMBL" id="MCY9597095.1"/>
    </source>
</evidence>
<dbReference type="Proteomes" id="UP000288943">
    <property type="component" value="Chromosome"/>
</dbReference>
<dbReference type="Pfam" id="PF07561">
    <property type="entry name" value="DUF1540"/>
    <property type="match status" value="1"/>
</dbReference>
<dbReference type="AlphaFoldDB" id="A0A410X4P1"/>
<dbReference type="RefSeq" id="WP_009671636.1">
    <property type="nucleotide sequence ID" value="NZ_BQWH01000028.1"/>
</dbReference>
<evidence type="ECO:0000313" key="5">
    <source>
        <dbReference type="Proteomes" id="UP000288943"/>
    </source>
</evidence>
<gene>
    <name evidence="3" type="ORF">M5X16_15135</name>
    <name evidence="4" type="ORF">PC41400_29490</name>
</gene>
<accession>A0A410X4P1</accession>
<protein>
    <submittedName>
        <fullName evidence="4">DUF1540 domain-containing protein</fullName>
    </submittedName>
</protein>
<dbReference type="EMBL" id="CP026520">
    <property type="protein sequence ID" value="QAV21565.1"/>
    <property type="molecule type" value="Genomic_DNA"/>
</dbReference>
<keyword evidence="6" id="KW-1185">Reference proteome</keyword>
<reference evidence="4 5" key="1">
    <citation type="submission" date="2018-01" db="EMBL/GenBank/DDBJ databases">
        <title>The whole genome sequencing and assembly of Paenibacillus chitinolyticus KCCM 41400 strain.</title>
        <authorList>
            <person name="Kim J.-Y."/>
            <person name="Park M.-K."/>
            <person name="Lee Y.-J."/>
            <person name="Yi H."/>
            <person name="Bahn Y.-S."/>
            <person name="Kim J.F."/>
            <person name="Lee D.-W."/>
        </authorList>
    </citation>
    <scope>NUCLEOTIDE SEQUENCE [LARGE SCALE GENOMIC DNA]</scope>
    <source>
        <strain evidence="4 5">KCCM 41400</strain>
    </source>
</reference>
<dbReference type="KEGG" id="pchi:PC41400_29490"/>
<dbReference type="EMBL" id="JAMDMJ010000017">
    <property type="protein sequence ID" value="MCY9597095.1"/>
    <property type="molecule type" value="Genomic_DNA"/>
</dbReference>
<reference evidence="3 6" key="2">
    <citation type="submission" date="2022-05" db="EMBL/GenBank/DDBJ databases">
        <title>Genome Sequencing of Bee-Associated Microbes.</title>
        <authorList>
            <person name="Dunlap C."/>
        </authorList>
    </citation>
    <scope>NUCLEOTIDE SEQUENCE [LARGE SCALE GENOMIC DNA]</scope>
    <source>
        <strain evidence="3 6">NRRL B-23120</strain>
    </source>
</reference>
<dbReference type="OrthoDB" id="1681234at2"/>
<evidence type="ECO:0000259" key="2">
    <source>
        <dbReference type="Pfam" id="PF07561"/>
    </source>
</evidence>
<dbReference type="InterPro" id="IPR011437">
    <property type="entry name" value="DUF1540"/>
</dbReference>
<dbReference type="Proteomes" id="UP001527202">
    <property type="component" value="Unassembled WGS sequence"/>
</dbReference>
<evidence type="ECO:0000313" key="4">
    <source>
        <dbReference type="EMBL" id="QAV21565.1"/>
    </source>
</evidence>
<sequence>MENPMVKCSIANCEYWEQGNNCSAEVIMIEVNAHSNKPQPQERDGLPYDSGHQDSAEGITDTCCQTFEERHHH</sequence>
<evidence type="ECO:0000256" key="1">
    <source>
        <dbReference type="SAM" id="MobiDB-lite"/>
    </source>
</evidence>
<dbReference type="GeneID" id="95378931"/>
<name>A0A410X4P1_9BACL</name>
<evidence type="ECO:0000313" key="6">
    <source>
        <dbReference type="Proteomes" id="UP001527202"/>
    </source>
</evidence>
<feature type="compositionally biased region" description="Basic and acidic residues" evidence="1">
    <location>
        <begin position="40"/>
        <end position="55"/>
    </location>
</feature>
<feature type="region of interest" description="Disordered" evidence="1">
    <location>
        <begin position="34"/>
        <end position="59"/>
    </location>
</feature>
<organism evidence="4 5">
    <name type="scientific">Paenibacillus chitinolyticus</name>
    <dbReference type="NCBI Taxonomy" id="79263"/>
    <lineage>
        <taxon>Bacteria</taxon>
        <taxon>Bacillati</taxon>
        <taxon>Bacillota</taxon>
        <taxon>Bacilli</taxon>
        <taxon>Bacillales</taxon>
        <taxon>Paenibacillaceae</taxon>
        <taxon>Paenibacillus</taxon>
    </lineage>
</organism>
<proteinExistence type="predicted"/>
<feature type="domain" description="DUF1540" evidence="2">
    <location>
        <begin position="6"/>
        <end position="67"/>
    </location>
</feature>